<feature type="compositionally biased region" description="Basic and acidic residues" evidence="1">
    <location>
        <begin position="126"/>
        <end position="136"/>
    </location>
</feature>
<evidence type="ECO:0000256" key="1">
    <source>
        <dbReference type="SAM" id="MobiDB-lite"/>
    </source>
</evidence>
<protein>
    <submittedName>
        <fullName evidence="2">Uncharacterized protein</fullName>
    </submittedName>
</protein>
<proteinExistence type="predicted"/>
<sequence length="136" mass="14835">MHAFDFPERGSGKTSAGSSGNGSGYRPSAVADNGLHRQHGGHSRFCQLGQAGIGKRDMGGDLEHQMASDRNFRTGSCLDAGEILWVCPLEDDRDGNSGRHSGNSVSRQSDSDLHRRFSRTRLLQQHGKESRTQKLV</sequence>
<feature type="compositionally biased region" description="Basic and acidic residues" evidence="1">
    <location>
        <begin position="1"/>
        <end position="11"/>
    </location>
</feature>
<feature type="compositionally biased region" description="Polar residues" evidence="1">
    <location>
        <begin position="98"/>
        <end position="108"/>
    </location>
</feature>
<feature type="region of interest" description="Disordered" evidence="1">
    <location>
        <begin position="1"/>
        <end position="62"/>
    </location>
</feature>
<organism evidence="2">
    <name type="scientific">bioreactor metagenome</name>
    <dbReference type="NCBI Taxonomy" id="1076179"/>
    <lineage>
        <taxon>unclassified sequences</taxon>
        <taxon>metagenomes</taxon>
        <taxon>ecological metagenomes</taxon>
    </lineage>
</organism>
<accession>A0A645ILB9</accession>
<feature type="region of interest" description="Disordered" evidence="1">
    <location>
        <begin position="89"/>
        <end position="136"/>
    </location>
</feature>
<name>A0A645ILB9_9ZZZZ</name>
<dbReference type="EMBL" id="VSSQ01117899">
    <property type="protein sequence ID" value="MPN52115.1"/>
    <property type="molecule type" value="Genomic_DNA"/>
</dbReference>
<evidence type="ECO:0000313" key="2">
    <source>
        <dbReference type="EMBL" id="MPN52115.1"/>
    </source>
</evidence>
<gene>
    <name evidence="2" type="ORF">SDC9_199769</name>
</gene>
<comment type="caution">
    <text evidence="2">The sequence shown here is derived from an EMBL/GenBank/DDBJ whole genome shotgun (WGS) entry which is preliminary data.</text>
</comment>
<dbReference type="AlphaFoldDB" id="A0A645ILB9"/>
<reference evidence="2" key="1">
    <citation type="submission" date="2019-08" db="EMBL/GenBank/DDBJ databases">
        <authorList>
            <person name="Kucharzyk K."/>
            <person name="Murdoch R.W."/>
            <person name="Higgins S."/>
            <person name="Loffler F."/>
        </authorList>
    </citation>
    <scope>NUCLEOTIDE SEQUENCE</scope>
</reference>